<evidence type="ECO:0000313" key="4">
    <source>
        <dbReference type="EMBL" id="TKW65987.1"/>
    </source>
</evidence>
<dbReference type="AlphaFoldDB" id="A0A533I624"/>
<proteinExistence type="inferred from homology"/>
<dbReference type="Proteomes" id="UP000315344">
    <property type="component" value="Unassembled WGS sequence"/>
</dbReference>
<dbReference type="InterPro" id="IPR007037">
    <property type="entry name" value="SIP_rossman_dom"/>
</dbReference>
<feature type="domain" description="Siderophore-interacting FAD-binding" evidence="3">
    <location>
        <begin position="109"/>
        <end position="217"/>
    </location>
</feature>
<protein>
    <submittedName>
        <fullName evidence="4">Siderophore-interacting protein</fullName>
    </submittedName>
</protein>
<dbReference type="Gene3D" id="2.40.30.10">
    <property type="entry name" value="Translation factors"/>
    <property type="match status" value="1"/>
</dbReference>
<dbReference type="PANTHER" id="PTHR30157">
    <property type="entry name" value="FERRIC REDUCTASE, NADPH-DEPENDENT"/>
    <property type="match status" value="1"/>
</dbReference>
<dbReference type="InterPro" id="IPR013113">
    <property type="entry name" value="SIP_FAD-bd"/>
</dbReference>
<comment type="caution">
    <text evidence="4">The sequence shown here is derived from an EMBL/GenBank/DDBJ whole genome shotgun (WGS) entry which is preliminary data.</text>
</comment>
<name>A0A533I624_PARDE</name>
<reference evidence="4 5" key="1">
    <citation type="journal article" date="2017" name="Nat. Commun.">
        <title>In situ click chemistry generation of cyclooxygenase-2 inhibitors.</title>
        <authorList>
            <person name="Bhardwaj A."/>
            <person name="Kaur J."/>
            <person name="Wuest M."/>
            <person name="Wuest F."/>
        </authorList>
    </citation>
    <scope>NUCLEOTIDE SEQUENCE [LARGE SCALE GENOMIC DNA]</scope>
    <source>
        <strain evidence="4">S2_012_000_R3_94</strain>
    </source>
</reference>
<feature type="domain" description="SIP-like Rossmann fold" evidence="2">
    <location>
        <begin position="224"/>
        <end position="324"/>
    </location>
</feature>
<evidence type="ECO:0000256" key="1">
    <source>
        <dbReference type="ARBA" id="ARBA00035644"/>
    </source>
</evidence>
<organism evidence="4 5">
    <name type="scientific">Paracoccus denitrificans</name>
    <dbReference type="NCBI Taxonomy" id="266"/>
    <lineage>
        <taxon>Bacteria</taxon>
        <taxon>Pseudomonadati</taxon>
        <taxon>Pseudomonadota</taxon>
        <taxon>Alphaproteobacteria</taxon>
        <taxon>Rhodobacterales</taxon>
        <taxon>Paracoccaceae</taxon>
        <taxon>Paracoccus</taxon>
    </lineage>
</organism>
<dbReference type="Pfam" id="PF04954">
    <property type="entry name" value="SIP"/>
    <property type="match status" value="1"/>
</dbReference>
<evidence type="ECO:0000259" key="2">
    <source>
        <dbReference type="Pfam" id="PF04954"/>
    </source>
</evidence>
<dbReference type="EMBL" id="VAFL01000009">
    <property type="protein sequence ID" value="TKW65987.1"/>
    <property type="molecule type" value="Genomic_DNA"/>
</dbReference>
<evidence type="ECO:0000259" key="3">
    <source>
        <dbReference type="Pfam" id="PF08021"/>
    </source>
</evidence>
<gene>
    <name evidence="4" type="ORF">DI616_12635</name>
</gene>
<comment type="similarity">
    <text evidence="1">Belongs to the SIP oxidoreductase family.</text>
</comment>
<dbReference type="PANTHER" id="PTHR30157:SF0">
    <property type="entry name" value="NADPH-DEPENDENT FERRIC-CHELATE REDUCTASE"/>
    <property type="match status" value="1"/>
</dbReference>
<sequence length="325" mass="35166">MTYQMTHRGRGLIAQGAGAAIAALQARAAAWEAPLKQIDDRLIMYVWGSELRLTPQGHSLLVELLAPESRLVGTLRDCATELFAEVGLRVDWSDVEIGALAPGLSLMRVTSVTCPSPSFIRVRLTGPEAARFASGGLHFRLILPPFGREPVWPRVAASGRTVWPEGGDALHRPVYTVLDQQDDWVDFDIFRHTGSPTCAWAEGNPTGTIVGMMGPGGGTCPDAERLYLYGDETALPAIQRMLRLARGEVCAHVRIAPAELASLTAGDPRVRSTGDLLDQLRAQTDLDAGSFTWFAAGSESAQSARSLLREAGIDRKRFSVASYWG</sequence>
<dbReference type="InterPro" id="IPR039374">
    <property type="entry name" value="SIP_fam"/>
</dbReference>
<dbReference type="Pfam" id="PF08021">
    <property type="entry name" value="FAD_binding_9"/>
    <property type="match status" value="1"/>
</dbReference>
<evidence type="ECO:0000313" key="5">
    <source>
        <dbReference type="Proteomes" id="UP000315344"/>
    </source>
</evidence>
<dbReference type="CDD" id="cd06193">
    <property type="entry name" value="siderophore_interacting"/>
    <property type="match status" value="1"/>
</dbReference>
<dbReference type="Gene3D" id="3.40.50.80">
    <property type="entry name" value="Nucleotide-binding domain of ferredoxin-NADP reductase (FNR) module"/>
    <property type="match status" value="1"/>
</dbReference>
<dbReference type="InterPro" id="IPR039261">
    <property type="entry name" value="FNR_nucleotide-bd"/>
</dbReference>
<accession>A0A533I624</accession>